<accession>A0A1A9RYH3</accession>
<dbReference type="InterPro" id="IPR050101">
    <property type="entry name" value="CinA"/>
</dbReference>
<evidence type="ECO:0000313" key="3">
    <source>
        <dbReference type="Proteomes" id="UP000077885"/>
    </source>
</evidence>
<dbReference type="Proteomes" id="UP000077885">
    <property type="component" value="Unassembled WGS sequence"/>
</dbReference>
<feature type="domain" description="MoaB/Mog" evidence="1">
    <location>
        <begin position="4"/>
        <end position="171"/>
    </location>
</feature>
<dbReference type="RefSeq" id="WP_067591885.1">
    <property type="nucleotide sequence ID" value="NZ_LXSL01000016.1"/>
</dbReference>
<name>A0A1A9RYH3_9NEIS</name>
<comment type="caution">
    <text evidence="2">The sequence shown here is derived from an EMBL/GenBank/DDBJ whole genome shotgun (WGS) entry which is preliminary data.</text>
</comment>
<dbReference type="Pfam" id="PF00994">
    <property type="entry name" value="MoCF_biosynth"/>
    <property type="match status" value="1"/>
</dbReference>
<protein>
    <submittedName>
        <fullName evidence="2">Damage-inducible protein CinA</fullName>
    </submittedName>
</protein>
<dbReference type="PANTHER" id="PTHR13939:SF0">
    <property type="entry name" value="NMN AMIDOHYDROLASE-LIKE PROTEIN YFAY"/>
    <property type="match status" value="1"/>
</dbReference>
<sequence>MTFSLIVVGDEILHGSRQDKHFAFFKQLLKKRGLQLDSVQYLPDNRPILAHRLRQSFAEGRPTFITGGIGSTPDDHTRQAAAEALGLPLALHPQAAAHIETVSLKHGDSLDSPAHRIRLRMAEFPQGSSLIPNPYNNIAGFSIREHYFLPGFPVMAQPMAAWVLDQLYAHLQHQTERRSISAWIDLPESRVSPVMSSIEQRHPGIRSFSLPATPTAERRYRLLFGLKAEGTACAQLDQAWQEAQAQLKEQGATQIELAADDEA</sequence>
<reference evidence="3" key="1">
    <citation type="submission" date="2016-05" db="EMBL/GenBank/DDBJ databases">
        <title>Draft genome of Corynebacterium afermentans subsp. afermentans LCDC 88199T.</title>
        <authorList>
            <person name="Bernier A.-M."/>
            <person name="Bernard K."/>
        </authorList>
    </citation>
    <scope>NUCLEOTIDE SEQUENCE [LARGE SCALE GENOMIC DNA]</scope>
    <source>
        <strain evidence="3">NML02-A-017</strain>
    </source>
</reference>
<dbReference type="InterPro" id="IPR001453">
    <property type="entry name" value="MoaB/Mog_dom"/>
</dbReference>
<proteinExistence type="predicted"/>
<evidence type="ECO:0000259" key="1">
    <source>
        <dbReference type="SMART" id="SM00852"/>
    </source>
</evidence>
<keyword evidence="3" id="KW-1185">Reference proteome</keyword>
<organism evidence="2 3">
    <name type="scientific">Eikenella longinqua</name>
    <dbReference type="NCBI Taxonomy" id="1795827"/>
    <lineage>
        <taxon>Bacteria</taxon>
        <taxon>Pseudomonadati</taxon>
        <taxon>Pseudomonadota</taxon>
        <taxon>Betaproteobacteria</taxon>
        <taxon>Neisseriales</taxon>
        <taxon>Neisseriaceae</taxon>
        <taxon>Eikenella</taxon>
    </lineage>
</organism>
<dbReference type="AlphaFoldDB" id="A0A1A9RYH3"/>
<dbReference type="SMART" id="SM00852">
    <property type="entry name" value="MoCF_biosynth"/>
    <property type="match status" value="1"/>
</dbReference>
<evidence type="ECO:0000313" key="2">
    <source>
        <dbReference type="EMBL" id="OAM29233.1"/>
    </source>
</evidence>
<dbReference type="STRING" id="1795827.A7P95_04635"/>
<dbReference type="InterPro" id="IPR036425">
    <property type="entry name" value="MoaB/Mog-like_dom_sf"/>
</dbReference>
<dbReference type="CDD" id="cd00885">
    <property type="entry name" value="cinA"/>
    <property type="match status" value="1"/>
</dbReference>
<dbReference type="PANTHER" id="PTHR13939">
    <property type="entry name" value="NICOTINAMIDE-NUCLEOTIDE AMIDOHYDROLASE PNCC"/>
    <property type="match status" value="1"/>
</dbReference>
<dbReference type="SUPFAM" id="SSF53218">
    <property type="entry name" value="Molybdenum cofactor biosynthesis proteins"/>
    <property type="match status" value="1"/>
</dbReference>
<dbReference type="Gene3D" id="3.40.980.10">
    <property type="entry name" value="MoaB/Mog-like domain"/>
    <property type="match status" value="1"/>
</dbReference>
<gene>
    <name evidence="2" type="ORF">A7P95_04635</name>
</gene>
<dbReference type="EMBL" id="LXSL01000016">
    <property type="protein sequence ID" value="OAM29233.1"/>
    <property type="molecule type" value="Genomic_DNA"/>
</dbReference>
<dbReference type="OrthoDB" id="9801454at2"/>